<dbReference type="InterPro" id="IPR017911">
    <property type="entry name" value="MacB-like_ATP-bd"/>
</dbReference>
<evidence type="ECO:0000256" key="2">
    <source>
        <dbReference type="ARBA" id="ARBA00022448"/>
    </source>
</evidence>
<dbReference type="Pfam" id="PF00005">
    <property type="entry name" value="ABC_tran"/>
    <property type="match status" value="1"/>
</dbReference>
<dbReference type="PANTHER" id="PTHR42798">
    <property type="entry name" value="LIPOPROTEIN-RELEASING SYSTEM ATP-BINDING PROTEIN LOLD"/>
    <property type="match status" value="1"/>
</dbReference>
<keyword evidence="7" id="KW-1185">Reference proteome</keyword>
<dbReference type="PROSITE" id="PS50893">
    <property type="entry name" value="ABC_TRANSPORTER_2"/>
    <property type="match status" value="1"/>
</dbReference>
<dbReference type="AlphaFoldDB" id="C4G8D6"/>
<dbReference type="GO" id="GO:0098796">
    <property type="term" value="C:membrane protein complex"/>
    <property type="evidence" value="ECO:0007669"/>
    <property type="project" value="UniProtKB-ARBA"/>
</dbReference>
<accession>C4G8D6</accession>
<dbReference type="HOGENOM" id="CLU_000604_1_22_9"/>
<evidence type="ECO:0000256" key="1">
    <source>
        <dbReference type="ARBA" id="ARBA00005417"/>
    </source>
</evidence>
<dbReference type="Gene3D" id="3.40.50.300">
    <property type="entry name" value="P-loop containing nucleotide triphosphate hydrolases"/>
    <property type="match status" value="1"/>
</dbReference>
<name>C4G8D6_9FIRM</name>
<protein>
    <submittedName>
        <fullName evidence="6">ABC transporter, ATP-binding protein</fullName>
    </submittedName>
</protein>
<dbReference type="FunFam" id="3.40.50.300:FF:000032">
    <property type="entry name" value="Export ABC transporter ATP-binding protein"/>
    <property type="match status" value="1"/>
</dbReference>
<dbReference type="SMART" id="SM00382">
    <property type="entry name" value="AAA"/>
    <property type="match status" value="1"/>
</dbReference>
<organism evidence="6 7">
    <name type="scientific">Shuttleworthella satelles DSM 14600</name>
    <dbReference type="NCBI Taxonomy" id="626523"/>
    <lineage>
        <taxon>Bacteria</taxon>
        <taxon>Bacillati</taxon>
        <taxon>Bacillota</taxon>
        <taxon>Clostridia</taxon>
        <taxon>Lachnospirales</taxon>
        <taxon>Lachnospiraceae</taxon>
        <taxon>Shuttleworthella</taxon>
    </lineage>
</organism>
<dbReference type="InterPro" id="IPR003439">
    <property type="entry name" value="ABC_transporter-like_ATP-bd"/>
</dbReference>
<dbReference type="CDD" id="cd03255">
    <property type="entry name" value="ABC_MJ0796_LolCDE_FtsE"/>
    <property type="match status" value="1"/>
</dbReference>
<dbReference type="STRING" id="626523.GCWU000342_00233"/>
<comment type="caution">
    <text evidence="6">The sequence shown here is derived from an EMBL/GenBank/DDBJ whole genome shotgun (WGS) entry which is preliminary data.</text>
</comment>
<evidence type="ECO:0000313" key="7">
    <source>
        <dbReference type="Proteomes" id="UP000003494"/>
    </source>
</evidence>
<gene>
    <name evidence="6" type="ORF">GCWU000342_00233</name>
</gene>
<dbReference type="GO" id="GO:0016887">
    <property type="term" value="F:ATP hydrolysis activity"/>
    <property type="evidence" value="ECO:0007669"/>
    <property type="project" value="InterPro"/>
</dbReference>
<evidence type="ECO:0000313" key="6">
    <source>
        <dbReference type="EMBL" id="EEP28884.1"/>
    </source>
</evidence>
<keyword evidence="4 6" id="KW-0067">ATP-binding</keyword>
<reference evidence="6" key="1">
    <citation type="submission" date="2009-04" db="EMBL/GenBank/DDBJ databases">
        <authorList>
            <person name="Weinstock G."/>
            <person name="Sodergren E."/>
            <person name="Clifton S."/>
            <person name="Fulton L."/>
            <person name="Fulton B."/>
            <person name="Courtney L."/>
            <person name="Fronick C."/>
            <person name="Harrison M."/>
            <person name="Strong C."/>
            <person name="Farmer C."/>
            <person name="Delahaunty K."/>
            <person name="Markovic C."/>
            <person name="Hall O."/>
            <person name="Minx P."/>
            <person name="Tomlinson C."/>
            <person name="Mitreva M."/>
            <person name="Nelson J."/>
            <person name="Hou S."/>
            <person name="Wollam A."/>
            <person name="Pepin K.H."/>
            <person name="Johnson M."/>
            <person name="Bhonagiri V."/>
            <person name="Nash W.E."/>
            <person name="Warren W."/>
            <person name="Chinwalla A."/>
            <person name="Mardis E.R."/>
            <person name="Wilson R.K."/>
        </authorList>
    </citation>
    <scope>NUCLEOTIDE SEQUENCE [LARGE SCALE GENOMIC DNA]</scope>
    <source>
        <strain evidence="6">DSM 14600</strain>
    </source>
</reference>
<dbReference type="PANTHER" id="PTHR42798:SF6">
    <property type="entry name" value="CELL DIVISION ATP-BINDING PROTEIN FTSE"/>
    <property type="match status" value="1"/>
</dbReference>
<keyword evidence="3" id="KW-0547">Nucleotide-binding</keyword>
<dbReference type="Proteomes" id="UP000003494">
    <property type="component" value="Unassembled WGS sequence"/>
</dbReference>
<comment type="similarity">
    <text evidence="1">Belongs to the ABC transporter superfamily.</text>
</comment>
<sequence length="243" mass="27339">MIQRFRAIAIAGKEKYMEILRVENLSKIYGKGNQQVKALDGVSFSVAKGQFVSIIGPSGSGKSTLLHILGGVDRPTEGKVFLNGQDVYARNDEQLAIFRRRQVGLIYQFYNLIPELDVEENISLPLLMDGRKPDPKALEEMIHNLGLEERRHNLPNQLSGGQEQRVSIGRALLTSPALVLADEPTGNLDSTRSQEIVTLLRESNRRFQQTLIVITHDENIALQADRMLSIEDGRIVRDEILRR</sequence>
<evidence type="ECO:0000256" key="4">
    <source>
        <dbReference type="ARBA" id="ARBA00022840"/>
    </source>
</evidence>
<keyword evidence="2" id="KW-0813">Transport</keyword>
<dbReference type="GO" id="GO:0022857">
    <property type="term" value="F:transmembrane transporter activity"/>
    <property type="evidence" value="ECO:0007669"/>
    <property type="project" value="UniProtKB-ARBA"/>
</dbReference>
<evidence type="ECO:0000256" key="3">
    <source>
        <dbReference type="ARBA" id="ARBA00022741"/>
    </source>
</evidence>
<dbReference type="InterPro" id="IPR027417">
    <property type="entry name" value="P-loop_NTPase"/>
</dbReference>
<dbReference type="GO" id="GO:0005524">
    <property type="term" value="F:ATP binding"/>
    <property type="evidence" value="ECO:0007669"/>
    <property type="project" value="UniProtKB-KW"/>
</dbReference>
<feature type="domain" description="ABC transporter" evidence="5">
    <location>
        <begin position="20"/>
        <end position="240"/>
    </location>
</feature>
<dbReference type="SUPFAM" id="SSF52540">
    <property type="entry name" value="P-loop containing nucleoside triphosphate hydrolases"/>
    <property type="match status" value="1"/>
</dbReference>
<dbReference type="eggNOG" id="COG1136">
    <property type="taxonomic scope" value="Bacteria"/>
</dbReference>
<evidence type="ECO:0000259" key="5">
    <source>
        <dbReference type="PROSITE" id="PS50893"/>
    </source>
</evidence>
<proteinExistence type="inferred from homology"/>
<dbReference type="InterPro" id="IPR003593">
    <property type="entry name" value="AAA+_ATPase"/>
</dbReference>
<dbReference type="EMBL" id="ACIP02000001">
    <property type="protein sequence ID" value="EEP28884.1"/>
    <property type="molecule type" value="Genomic_DNA"/>
</dbReference>